<dbReference type="AlphaFoldDB" id="A0A8C8R6U2"/>
<evidence type="ECO:0000256" key="2">
    <source>
        <dbReference type="SAM" id="Phobius"/>
    </source>
</evidence>
<feature type="transmembrane region" description="Helical" evidence="2">
    <location>
        <begin position="12"/>
        <end position="33"/>
    </location>
</feature>
<dbReference type="InterPro" id="IPR020399">
    <property type="entry name" value="T-cell_rcpt-assoc_TM_adapter-1"/>
</dbReference>
<keyword evidence="2" id="KW-1133">Transmembrane helix</keyword>
<feature type="compositionally biased region" description="Basic residues" evidence="1">
    <location>
        <begin position="75"/>
        <end position="86"/>
    </location>
</feature>
<dbReference type="GO" id="GO:0050862">
    <property type="term" value="P:positive regulation of T cell receptor signaling pathway"/>
    <property type="evidence" value="ECO:0007669"/>
    <property type="project" value="TreeGrafter"/>
</dbReference>
<dbReference type="GO" id="GO:0001920">
    <property type="term" value="P:negative regulation of receptor recycling"/>
    <property type="evidence" value="ECO:0007669"/>
    <property type="project" value="TreeGrafter"/>
</dbReference>
<dbReference type="PANTHER" id="PTHR15951">
    <property type="entry name" value="T-CELL RECEPTOR-ASSOCIATED TRANSMEMBRANE ADAPTER 1"/>
    <property type="match status" value="1"/>
</dbReference>
<sequence>MEPVSCHFAIWGLLAFVSMALVVSLVINISYCIANKQKALEECCYEQMKAQPPRLANEVVTEVQMCYASLDHSIKEKHRKPRKKKAPSLEVNEEEIPSKTSTMASQLSIYLNSHELSAENQPAEEAIHDDPMRLGPRPN</sequence>
<keyword evidence="2" id="KW-0472">Membrane</keyword>
<keyword evidence="4" id="KW-1185">Reference proteome</keyword>
<dbReference type="Proteomes" id="UP000694393">
    <property type="component" value="Unplaced"/>
</dbReference>
<dbReference type="GO" id="GO:0042101">
    <property type="term" value="C:T cell receptor complex"/>
    <property type="evidence" value="ECO:0007669"/>
    <property type="project" value="TreeGrafter"/>
</dbReference>
<proteinExistence type="predicted"/>
<dbReference type="Ensembl" id="ENSPCET00000001048.1">
    <property type="protein sequence ID" value="ENSPCEP00000001010.1"/>
    <property type="gene ID" value="ENSPCEG00000000834.1"/>
</dbReference>
<feature type="region of interest" description="Disordered" evidence="1">
    <location>
        <begin position="117"/>
        <end position="139"/>
    </location>
</feature>
<reference evidence="3" key="1">
    <citation type="submission" date="2025-08" db="UniProtKB">
        <authorList>
            <consortium name="Ensembl"/>
        </authorList>
    </citation>
    <scope>IDENTIFICATION</scope>
</reference>
<keyword evidence="2" id="KW-0812">Transmembrane</keyword>
<name>A0A8C8R6U2_9SAUR</name>
<evidence type="ECO:0000256" key="1">
    <source>
        <dbReference type="SAM" id="MobiDB-lite"/>
    </source>
</evidence>
<dbReference type="Pfam" id="PF15330">
    <property type="entry name" value="SIT"/>
    <property type="match status" value="1"/>
</dbReference>
<organism evidence="3 4">
    <name type="scientific">Pelusios castaneus</name>
    <name type="common">West African mud turtle</name>
    <dbReference type="NCBI Taxonomy" id="367368"/>
    <lineage>
        <taxon>Eukaryota</taxon>
        <taxon>Metazoa</taxon>
        <taxon>Chordata</taxon>
        <taxon>Craniata</taxon>
        <taxon>Vertebrata</taxon>
        <taxon>Euteleostomi</taxon>
        <taxon>Archelosauria</taxon>
        <taxon>Testudinata</taxon>
        <taxon>Testudines</taxon>
        <taxon>Pleurodira</taxon>
        <taxon>Pelomedusidae</taxon>
        <taxon>Pelusios</taxon>
    </lineage>
</organism>
<dbReference type="PANTHER" id="PTHR15951:SF2">
    <property type="entry name" value="T-CELL RECEPTOR-ASSOCIATED TRANSMEMBRANE ADAPTER 1"/>
    <property type="match status" value="1"/>
</dbReference>
<accession>A0A8C8R6U2</accession>
<evidence type="ECO:0000313" key="4">
    <source>
        <dbReference type="Proteomes" id="UP000694393"/>
    </source>
</evidence>
<protein>
    <submittedName>
        <fullName evidence="3">T cell receptor associated transmembrane adaptor 1</fullName>
    </submittedName>
</protein>
<feature type="region of interest" description="Disordered" evidence="1">
    <location>
        <begin position="75"/>
        <end position="102"/>
    </location>
</feature>
<reference evidence="3" key="2">
    <citation type="submission" date="2025-09" db="UniProtKB">
        <authorList>
            <consortium name="Ensembl"/>
        </authorList>
    </citation>
    <scope>IDENTIFICATION</scope>
</reference>
<evidence type="ECO:0000313" key="3">
    <source>
        <dbReference type="Ensembl" id="ENSPCEP00000001010.1"/>
    </source>
</evidence>